<sequence>MPLLALCCARVQTLSLVAYPTLSYPTAAASLGDDQENSWRLFTSEDMIQAQSSRNHGTMSEIDSQQRINTTPLSAYNGHNKICRSGERVNFEEMDIGSSTPKSTLSSLHETSDVVQGQPAKIFLQPHDRPLRTPLSDITNNLSRNLSNTSANRGKVKIKPSNFQPQSLEPFTRNLFDEEFSRTPTTDKVIYDEDLEETRLPSSYLSDESLSDVDTSYEDQYTEEGFEDHSRGVFDTEDTHPNLTKNKKRCTRGSKYLIPEEYATLGAPSKVCSHCNSLMWHEERVNKNVTKGKPLFSICCRKGDVKLPEPMETPGYLRSLYEDEVGGSDFQRSIRLYNAMFAFTSAGGNVDHSINRGRGPYIYRLNGQNHHVFGSLIPDDGDTPKFCQLYIYDTANEVSNRLRWVKVSDEQPVDAEIVDGLIQMLDETNELVKKFRTARDRWENKDICDLKVELKVCRAQNGRENHISASNEVAGIMVGSTSNTTPDRDIIIEPKFGKLKRVSYVHPKFMALQYPLLFPNGEDGYHDKIPFQSADLSNLKERDFISMKDYYAYQFQVRQNHSLTTRLGGRLFQQYVVDAFSSIEQTRLWWFRKNQTILRNELYSHICDSVRNGDLSSSNVGKGVILPAGFVGSKRYMQQNFQDALAVCRHVGHPDIFLTMTTNPLWDEIQQMMKFLPGCKSENSPDIISRVFRLKLDQLTNDIKKKSFFGICVGEFQKRGLPHVHMLIWLDSKSKVYLKNNVDKFVSAEIPDPIKDPVGYAAVKAFMIHGPCGLQNTKSPCMKGLKCIRHFPKKYSARTMFDESGFPIYRRRRQNVTVHVRNADLDNQWVVPYNRDLLVKYQCHMNIEICCHARSLKYLFKYCLKGHDTATVHISGKKKKTSNHNGAEAIDEIDAYFDGRYICGAESAYRIFGFPIHHRTISVERLPFHLPGQKNCTFHSSQPLNKVAEREKDRFSKLEAFFHLCSTDVSARQYTYQEIPQHFVWDDGLRNWKPRKRGFQIGRLSYTHHSSGEVWFMRLLLTKVRGPTSFQSLRIVNGVCYDSFRDACKELGLLDDDKEWHEVLTQCSAGGLPPQIRQLFVHIIVNCKVTDLFHLWTSHWKHMVDDILLKRRRINKDDSLILDDKQLQFYALAEIDDLLRSIGKSLKSFPQLPQPPETYLNHGSNNLILEETNYNILEMDVENKKLVSMMNAEQLNVYNAILESVRNNEGGLHFVHGSGGCGKTFLWRTLISKLRSQGDIVLPVASSGIAATLMPGGRTAHSRFKIPIVLDELSVCAIGNKSDIAELIRHTKLIIWDEAPMQHRYAFECLDRSLRDIMKSSDLGRAALPFGGITVVLGGDFRQILPVIPHGDRAQILGACITRSYLWNICKIFVLTKNMRLNKGSSDAEANEVKEFAKWVLDVGNGTFTTSHNADDRLNEDNIEVPLKFCDLENDNSVENMIRSIYPDFVHNSMNPEYLSERAILTPTNQTVGHLNSLIVDMIPGEAVTYYSVDSAEDFGGTDADLHCAFPIEYLNSLSVPGMPAHDLKLKVGVVVMLMRNLNQTLGLCNGTRMIVTKCLKFCVECEVICGSFKGTRHFIPRMELCPSDSLLPFKLVRKQMPLQICYAMTINKSQGQSLKTVGLFLPKPVFTHGQFYVAVSRVTSPGGLKIFIDDDRGFPTNITQNVVYKEVFYALPR</sequence>
<dbReference type="GO" id="GO:0043139">
    <property type="term" value="F:5'-3' DNA helicase activity"/>
    <property type="evidence" value="ECO:0007669"/>
    <property type="project" value="UniProtKB-EC"/>
</dbReference>
<dbReference type="GO" id="GO:0005524">
    <property type="term" value="F:ATP binding"/>
    <property type="evidence" value="ECO:0007669"/>
    <property type="project" value="UniProtKB-KW"/>
</dbReference>
<proteinExistence type="inferred from homology"/>
<evidence type="ECO:0000313" key="7">
    <source>
        <dbReference type="Proteomes" id="UP000077755"/>
    </source>
</evidence>
<dbReference type="KEGG" id="dcr:108221541"/>
<dbReference type="GO" id="GO:0000723">
    <property type="term" value="P:telomere maintenance"/>
    <property type="evidence" value="ECO:0007669"/>
    <property type="project" value="InterPro"/>
</dbReference>
<protein>
    <recommendedName>
        <fullName evidence="1">ATP-dependent DNA helicase</fullName>
        <ecNumber evidence="1">5.6.2.3</ecNumber>
    </recommendedName>
</protein>
<dbReference type="SUPFAM" id="SSF52540">
    <property type="entry name" value="P-loop containing nucleoside triphosphate hydrolases"/>
    <property type="match status" value="2"/>
</dbReference>
<dbReference type="InterPro" id="IPR010285">
    <property type="entry name" value="DNA_helicase_pif1-like_DEAD"/>
</dbReference>
<dbReference type="Gene3D" id="3.40.50.300">
    <property type="entry name" value="P-loop containing nucleotide triphosphate hydrolases"/>
    <property type="match status" value="1"/>
</dbReference>
<feature type="domain" description="Helitron helicase-like" evidence="4">
    <location>
        <begin position="550"/>
        <end position="728"/>
    </location>
</feature>
<dbReference type="EC" id="5.6.2.3" evidence="1"/>
<evidence type="ECO:0000313" key="6">
    <source>
        <dbReference type="EMBL" id="WOH01101.1"/>
    </source>
</evidence>
<organism evidence="6 7">
    <name type="scientific">Daucus carota subsp. sativus</name>
    <name type="common">Carrot</name>
    <dbReference type="NCBI Taxonomy" id="79200"/>
    <lineage>
        <taxon>Eukaryota</taxon>
        <taxon>Viridiplantae</taxon>
        <taxon>Streptophyta</taxon>
        <taxon>Embryophyta</taxon>
        <taxon>Tracheophyta</taxon>
        <taxon>Spermatophyta</taxon>
        <taxon>Magnoliopsida</taxon>
        <taxon>eudicotyledons</taxon>
        <taxon>Gunneridae</taxon>
        <taxon>Pentapetalae</taxon>
        <taxon>asterids</taxon>
        <taxon>campanulids</taxon>
        <taxon>Apiales</taxon>
        <taxon>Apiaceae</taxon>
        <taxon>Apioideae</taxon>
        <taxon>Scandiceae</taxon>
        <taxon>Daucinae</taxon>
        <taxon>Daucus</taxon>
        <taxon>Daucus sect. Daucus</taxon>
    </lineage>
</organism>
<keyword evidence="1" id="KW-0233">DNA recombination</keyword>
<feature type="domain" description="DNA helicase Pif1-like DEAD-box helicase" evidence="3">
    <location>
        <begin position="1189"/>
        <end position="1412"/>
    </location>
</feature>
<gene>
    <name evidence="6" type="ORF">DCAR_0520482</name>
</gene>
<keyword evidence="1" id="KW-0378">Hydrolase</keyword>
<accession>A0AAF1B2I5</accession>
<keyword evidence="7" id="KW-1185">Reference proteome</keyword>
<dbReference type="InterPro" id="IPR049163">
    <property type="entry name" value="Pif1-like_2B_dom"/>
</dbReference>
<keyword evidence="1" id="KW-0547">Nucleotide-binding</keyword>
<feature type="signal peptide" evidence="2">
    <location>
        <begin position="1"/>
        <end position="23"/>
    </location>
</feature>
<feature type="domain" description="DNA helicase Pif1-like 2B" evidence="5">
    <location>
        <begin position="1513"/>
        <end position="1558"/>
    </location>
</feature>
<keyword evidence="1" id="KW-0347">Helicase</keyword>
<comment type="cofactor">
    <cofactor evidence="1">
        <name>Mg(2+)</name>
        <dbReference type="ChEBI" id="CHEBI:18420"/>
    </cofactor>
</comment>
<dbReference type="EMBL" id="CP093347">
    <property type="protein sequence ID" value="WOH01101.1"/>
    <property type="molecule type" value="Genomic_DNA"/>
</dbReference>
<keyword evidence="1" id="KW-0234">DNA repair</keyword>
<dbReference type="PANTHER" id="PTHR10492:SF57">
    <property type="entry name" value="ATP-DEPENDENT DNA HELICASE"/>
    <property type="match status" value="1"/>
</dbReference>
<dbReference type="InterPro" id="IPR025476">
    <property type="entry name" value="Helitron_helicase-like"/>
</dbReference>
<keyword evidence="1" id="KW-0067">ATP-binding</keyword>
<evidence type="ECO:0000259" key="5">
    <source>
        <dbReference type="Pfam" id="PF21530"/>
    </source>
</evidence>
<feature type="chain" id="PRO_5041938339" description="ATP-dependent DNA helicase" evidence="2">
    <location>
        <begin position="24"/>
        <end position="1678"/>
    </location>
</feature>
<dbReference type="CDD" id="cd18809">
    <property type="entry name" value="SF1_C_RecD"/>
    <property type="match status" value="1"/>
</dbReference>
<dbReference type="PANTHER" id="PTHR10492">
    <property type="match status" value="1"/>
</dbReference>
<evidence type="ECO:0000259" key="4">
    <source>
        <dbReference type="Pfam" id="PF14214"/>
    </source>
</evidence>
<reference evidence="6" key="2">
    <citation type="submission" date="2022-03" db="EMBL/GenBank/DDBJ databases">
        <title>Draft title - Genomic analysis of global carrot germplasm unveils the trajectory of domestication and the origin of high carotenoid orange carrot.</title>
        <authorList>
            <person name="Iorizzo M."/>
            <person name="Ellison S."/>
            <person name="Senalik D."/>
            <person name="Macko-Podgorni A."/>
            <person name="Grzebelus D."/>
            <person name="Bostan H."/>
            <person name="Rolling W."/>
            <person name="Curaba J."/>
            <person name="Simon P."/>
        </authorList>
    </citation>
    <scope>NUCLEOTIDE SEQUENCE</scope>
    <source>
        <tissue evidence="6">Leaf</tissue>
    </source>
</reference>
<dbReference type="GO" id="GO:0006310">
    <property type="term" value="P:DNA recombination"/>
    <property type="evidence" value="ECO:0007669"/>
    <property type="project" value="UniProtKB-KW"/>
</dbReference>
<evidence type="ECO:0000256" key="1">
    <source>
        <dbReference type="RuleBase" id="RU363044"/>
    </source>
</evidence>
<evidence type="ECO:0000259" key="3">
    <source>
        <dbReference type="Pfam" id="PF05970"/>
    </source>
</evidence>
<dbReference type="GO" id="GO:0016787">
    <property type="term" value="F:hydrolase activity"/>
    <property type="evidence" value="ECO:0007669"/>
    <property type="project" value="UniProtKB-KW"/>
</dbReference>
<keyword evidence="2" id="KW-0732">Signal</keyword>
<dbReference type="Pfam" id="PF21530">
    <property type="entry name" value="Pif1_2B_dom"/>
    <property type="match status" value="1"/>
</dbReference>
<evidence type="ECO:0000256" key="2">
    <source>
        <dbReference type="SAM" id="SignalP"/>
    </source>
</evidence>
<name>A0AAF1B2I5_DAUCS</name>
<comment type="catalytic activity">
    <reaction evidence="1">
        <text>ATP + H2O = ADP + phosphate + H(+)</text>
        <dbReference type="Rhea" id="RHEA:13065"/>
        <dbReference type="ChEBI" id="CHEBI:15377"/>
        <dbReference type="ChEBI" id="CHEBI:15378"/>
        <dbReference type="ChEBI" id="CHEBI:30616"/>
        <dbReference type="ChEBI" id="CHEBI:43474"/>
        <dbReference type="ChEBI" id="CHEBI:456216"/>
        <dbReference type="EC" id="5.6.2.3"/>
    </reaction>
</comment>
<comment type="similarity">
    <text evidence="1">Belongs to the helicase family.</text>
</comment>
<dbReference type="Pfam" id="PF14214">
    <property type="entry name" value="Helitron_like_N"/>
    <property type="match status" value="1"/>
</dbReference>
<dbReference type="Pfam" id="PF05970">
    <property type="entry name" value="PIF1"/>
    <property type="match status" value="1"/>
</dbReference>
<dbReference type="InterPro" id="IPR027417">
    <property type="entry name" value="P-loop_NTPase"/>
</dbReference>
<keyword evidence="1" id="KW-0227">DNA damage</keyword>
<dbReference type="GO" id="GO:0006281">
    <property type="term" value="P:DNA repair"/>
    <property type="evidence" value="ECO:0007669"/>
    <property type="project" value="UniProtKB-KW"/>
</dbReference>
<reference evidence="6" key="1">
    <citation type="journal article" date="2016" name="Nat. Genet.">
        <title>A high-quality carrot genome assembly provides new insights into carotenoid accumulation and asterid genome evolution.</title>
        <authorList>
            <person name="Iorizzo M."/>
            <person name="Ellison S."/>
            <person name="Senalik D."/>
            <person name="Zeng P."/>
            <person name="Satapoomin P."/>
            <person name="Huang J."/>
            <person name="Bowman M."/>
            <person name="Iovene M."/>
            <person name="Sanseverino W."/>
            <person name="Cavagnaro P."/>
            <person name="Yildiz M."/>
            <person name="Macko-Podgorni A."/>
            <person name="Moranska E."/>
            <person name="Grzebelus E."/>
            <person name="Grzebelus D."/>
            <person name="Ashrafi H."/>
            <person name="Zheng Z."/>
            <person name="Cheng S."/>
            <person name="Spooner D."/>
            <person name="Van Deynze A."/>
            <person name="Simon P."/>
        </authorList>
    </citation>
    <scope>NUCLEOTIDE SEQUENCE</scope>
    <source>
        <tissue evidence="6">Leaf</tissue>
    </source>
</reference>
<dbReference type="Proteomes" id="UP000077755">
    <property type="component" value="Chromosome 5"/>
</dbReference>